<dbReference type="PRINTS" id="PR00081">
    <property type="entry name" value="GDHRDH"/>
</dbReference>
<dbReference type="GO" id="GO:0016491">
    <property type="term" value="F:oxidoreductase activity"/>
    <property type="evidence" value="ECO:0007669"/>
    <property type="project" value="TreeGrafter"/>
</dbReference>
<proteinExistence type="predicted"/>
<organism evidence="1 2">
    <name type="scientific">Ostreobium quekettii</name>
    <dbReference type="NCBI Taxonomy" id="121088"/>
    <lineage>
        <taxon>Eukaryota</taxon>
        <taxon>Viridiplantae</taxon>
        <taxon>Chlorophyta</taxon>
        <taxon>core chlorophytes</taxon>
        <taxon>Ulvophyceae</taxon>
        <taxon>TCBD clade</taxon>
        <taxon>Bryopsidales</taxon>
        <taxon>Ostreobineae</taxon>
        <taxon>Ostreobiaceae</taxon>
        <taxon>Ostreobium</taxon>
    </lineage>
</organism>
<dbReference type="InterPro" id="IPR036291">
    <property type="entry name" value="NAD(P)-bd_dom_sf"/>
</dbReference>
<dbReference type="Gene3D" id="3.40.50.720">
    <property type="entry name" value="NAD(P)-binding Rossmann-like Domain"/>
    <property type="match status" value="1"/>
</dbReference>
<sequence length="323" mass="33970">MGALAFCGALALALLSARLALFLLCTLLSSCLRHGLSGRSVLVTGCDSGFGRLAALSLARSHNATVFAGCLTRSGAEALEKDSGGRIVAFVMDVTAEADVQGALELVTQRLEGRPLHAVVNNAGGSEGWLAEANGMEVYGRMVELNLLGGVRVAKAFLPMLAAGRGRLVWVTSALTMVANGGMSAYTAAKWGAEAFCDALRREVRGMGVAVAQVAPGVSHTPFFGKAKASMTECFAAADGRVRERYGGDALLRAMEVWEARTRPVACPPERVAAAICVAVASRFPKDKYLVGLDAWLFWKPVSMMPPAVADWILNAVGVNIRV</sequence>
<name>A0A8S1J905_9CHLO</name>
<dbReference type="InterPro" id="IPR020904">
    <property type="entry name" value="Sc_DH/Rdtase_CS"/>
</dbReference>
<dbReference type="SUPFAM" id="SSF51735">
    <property type="entry name" value="NAD(P)-binding Rossmann-fold domains"/>
    <property type="match status" value="1"/>
</dbReference>
<dbReference type="AlphaFoldDB" id="A0A8S1J905"/>
<accession>A0A8S1J905</accession>
<reference evidence="1" key="1">
    <citation type="submission" date="2020-12" db="EMBL/GenBank/DDBJ databases">
        <authorList>
            <person name="Iha C."/>
        </authorList>
    </citation>
    <scope>NUCLEOTIDE SEQUENCE</scope>
</reference>
<dbReference type="PANTHER" id="PTHR43313">
    <property type="entry name" value="SHORT-CHAIN DEHYDROGENASE/REDUCTASE FAMILY 9C"/>
    <property type="match status" value="1"/>
</dbReference>
<dbReference type="InterPro" id="IPR002347">
    <property type="entry name" value="SDR_fam"/>
</dbReference>
<dbReference type="Proteomes" id="UP000708148">
    <property type="component" value="Unassembled WGS sequence"/>
</dbReference>
<protein>
    <submittedName>
        <fullName evidence="1">Uncharacterized protein</fullName>
    </submittedName>
</protein>
<dbReference type="PROSITE" id="PS00061">
    <property type="entry name" value="ADH_SHORT"/>
    <property type="match status" value="1"/>
</dbReference>
<comment type="caution">
    <text evidence="1">The sequence shown here is derived from an EMBL/GenBank/DDBJ whole genome shotgun (WGS) entry which is preliminary data.</text>
</comment>
<evidence type="ECO:0000313" key="2">
    <source>
        <dbReference type="Proteomes" id="UP000708148"/>
    </source>
</evidence>
<keyword evidence="2" id="KW-1185">Reference proteome</keyword>
<dbReference type="Pfam" id="PF00106">
    <property type="entry name" value="adh_short"/>
    <property type="match status" value="1"/>
</dbReference>
<dbReference type="EMBL" id="CAJHUC010001717">
    <property type="protein sequence ID" value="CAD7702127.1"/>
    <property type="molecule type" value="Genomic_DNA"/>
</dbReference>
<dbReference type="PANTHER" id="PTHR43313:SF1">
    <property type="entry name" value="3BETA-HYDROXYSTEROID DEHYDROGENASE DHS-16"/>
    <property type="match status" value="1"/>
</dbReference>
<gene>
    <name evidence="1" type="ORF">OSTQU699_LOCUS7484</name>
</gene>
<dbReference type="GO" id="GO:0008202">
    <property type="term" value="P:steroid metabolic process"/>
    <property type="evidence" value="ECO:0007669"/>
    <property type="project" value="TreeGrafter"/>
</dbReference>
<dbReference type="OrthoDB" id="1669814at2759"/>
<evidence type="ECO:0000313" key="1">
    <source>
        <dbReference type="EMBL" id="CAD7702127.1"/>
    </source>
</evidence>